<gene>
    <name evidence="1" type="ORF">UJA718_LOCUS45028</name>
</gene>
<comment type="caution">
    <text evidence="1">The sequence shown here is derived from an EMBL/GenBank/DDBJ whole genome shotgun (WGS) entry which is preliminary data.</text>
</comment>
<keyword evidence="2" id="KW-1185">Reference proteome</keyword>
<feature type="non-terminal residue" evidence="1">
    <location>
        <position position="42"/>
    </location>
</feature>
<sequence length="42" mass="4718">MESLFRSAVIADANIFELKTPRICTILDLIGDLIPEVNLIMK</sequence>
<dbReference type="AlphaFoldDB" id="A0A821UFI4"/>
<accession>A0A821UFI4</accession>
<dbReference type="EMBL" id="CAJOBP010072947">
    <property type="protein sequence ID" value="CAF4889171.1"/>
    <property type="molecule type" value="Genomic_DNA"/>
</dbReference>
<proteinExistence type="predicted"/>
<evidence type="ECO:0000313" key="1">
    <source>
        <dbReference type="EMBL" id="CAF4889171.1"/>
    </source>
</evidence>
<dbReference type="Proteomes" id="UP000663873">
    <property type="component" value="Unassembled WGS sequence"/>
</dbReference>
<organism evidence="1 2">
    <name type="scientific">Rotaria socialis</name>
    <dbReference type="NCBI Taxonomy" id="392032"/>
    <lineage>
        <taxon>Eukaryota</taxon>
        <taxon>Metazoa</taxon>
        <taxon>Spiralia</taxon>
        <taxon>Gnathifera</taxon>
        <taxon>Rotifera</taxon>
        <taxon>Eurotatoria</taxon>
        <taxon>Bdelloidea</taxon>
        <taxon>Philodinida</taxon>
        <taxon>Philodinidae</taxon>
        <taxon>Rotaria</taxon>
    </lineage>
</organism>
<evidence type="ECO:0000313" key="2">
    <source>
        <dbReference type="Proteomes" id="UP000663873"/>
    </source>
</evidence>
<protein>
    <submittedName>
        <fullName evidence="1">Uncharacterized protein</fullName>
    </submittedName>
</protein>
<name>A0A821UFI4_9BILA</name>
<reference evidence="1" key="1">
    <citation type="submission" date="2021-02" db="EMBL/GenBank/DDBJ databases">
        <authorList>
            <person name="Nowell W R."/>
        </authorList>
    </citation>
    <scope>NUCLEOTIDE SEQUENCE</scope>
</reference>